<accession>A0A1Z4KEA0</accession>
<dbReference type="EMBL" id="AP018216">
    <property type="protein sequence ID" value="BAY67237.1"/>
    <property type="molecule type" value="Genomic_DNA"/>
</dbReference>
<sequence length="243" mass="27654">MVINPTAKNTLNTLGYMRWVDDSYLLPAAKGLMSTSVPNTYAKLAKALLINYSFDLSGYHVDELVNRWQKQYPADWLHLAVIEALYQGRYKAISVQQLLAFWQRRGQEIYHFNMEFERLICSKFPESLTPMAASEQYSRQGKNQNQTLQLMSFKQQEQVKEEEEPPTEKMLALSSTSVTASIEVSVSQQEDYLGQPFSLNPDISTKLLPISVTHPPIGQFTPQTSDRSESFTSKLKAISNENS</sequence>
<evidence type="ECO:0008006" key="4">
    <source>
        <dbReference type="Google" id="ProtNLM"/>
    </source>
</evidence>
<organism evidence="2 3">
    <name type="scientific">Trichormus variabilis NIES-23</name>
    <dbReference type="NCBI Taxonomy" id="1973479"/>
    <lineage>
        <taxon>Bacteria</taxon>
        <taxon>Bacillati</taxon>
        <taxon>Cyanobacteriota</taxon>
        <taxon>Cyanophyceae</taxon>
        <taxon>Nostocales</taxon>
        <taxon>Nostocaceae</taxon>
        <taxon>Trichormus</taxon>
    </lineage>
</organism>
<dbReference type="AlphaFoldDB" id="A0A1Z4KEA0"/>
<dbReference type="Proteomes" id="UP000217507">
    <property type="component" value="Chromosome"/>
</dbReference>
<feature type="compositionally biased region" description="Polar residues" evidence="1">
    <location>
        <begin position="220"/>
        <end position="243"/>
    </location>
</feature>
<feature type="region of interest" description="Disordered" evidence="1">
    <location>
        <begin position="217"/>
        <end position="243"/>
    </location>
</feature>
<name>A0A1Z4KEA0_ANAVA</name>
<protein>
    <recommendedName>
        <fullName evidence="4">DnaD domain-containing protein</fullName>
    </recommendedName>
</protein>
<proteinExistence type="predicted"/>
<evidence type="ECO:0000313" key="3">
    <source>
        <dbReference type="Proteomes" id="UP000217507"/>
    </source>
</evidence>
<gene>
    <name evidence="2" type="ORF">NIES23_00090</name>
</gene>
<reference evidence="2 3" key="1">
    <citation type="submission" date="2017-06" db="EMBL/GenBank/DDBJ databases">
        <title>Genome sequencing of cyanobaciteial culture collection at National Institute for Environmental Studies (NIES).</title>
        <authorList>
            <person name="Hirose Y."/>
            <person name="Shimura Y."/>
            <person name="Fujisawa T."/>
            <person name="Nakamura Y."/>
            <person name="Kawachi M."/>
        </authorList>
    </citation>
    <scope>NUCLEOTIDE SEQUENCE [LARGE SCALE GENOMIC DNA]</scope>
    <source>
        <strain evidence="2 3">NIES-23</strain>
    </source>
</reference>
<evidence type="ECO:0000256" key="1">
    <source>
        <dbReference type="SAM" id="MobiDB-lite"/>
    </source>
</evidence>
<evidence type="ECO:0000313" key="2">
    <source>
        <dbReference type="EMBL" id="BAY67237.1"/>
    </source>
</evidence>